<dbReference type="Pfam" id="PF07995">
    <property type="entry name" value="GSDH"/>
    <property type="match status" value="1"/>
</dbReference>
<dbReference type="PANTHER" id="PTHR19328:SF75">
    <property type="entry name" value="ALDOSE SUGAR DEHYDROGENASE YLII"/>
    <property type="match status" value="1"/>
</dbReference>
<evidence type="ECO:0000313" key="2">
    <source>
        <dbReference type="EMBL" id="KAK2170689.1"/>
    </source>
</evidence>
<dbReference type="InterPro" id="IPR011041">
    <property type="entry name" value="Quinoprot_gluc/sorb_DH_b-prop"/>
</dbReference>
<organism evidence="2 3">
    <name type="scientific">Paralvinella palmiformis</name>
    <dbReference type="NCBI Taxonomy" id="53620"/>
    <lineage>
        <taxon>Eukaryota</taxon>
        <taxon>Metazoa</taxon>
        <taxon>Spiralia</taxon>
        <taxon>Lophotrochozoa</taxon>
        <taxon>Annelida</taxon>
        <taxon>Polychaeta</taxon>
        <taxon>Sedentaria</taxon>
        <taxon>Canalipalpata</taxon>
        <taxon>Terebellida</taxon>
        <taxon>Terebelliformia</taxon>
        <taxon>Alvinellidae</taxon>
        <taxon>Paralvinella</taxon>
    </lineage>
</organism>
<dbReference type="PANTHER" id="PTHR19328">
    <property type="entry name" value="HEDGEHOG-INTERACTING PROTEIN"/>
    <property type="match status" value="1"/>
</dbReference>
<dbReference type="Proteomes" id="UP001208570">
    <property type="component" value="Unassembled WGS sequence"/>
</dbReference>
<accession>A0AAD9KFG7</accession>
<evidence type="ECO:0000259" key="1">
    <source>
        <dbReference type="Pfam" id="PF07995"/>
    </source>
</evidence>
<evidence type="ECO:0000313" key="3">
    <source>
        <dbReference type="Proteomes" id="UP001208570"/>
    </source>
</evidence>
<dbReference type="InterPro" id="IPR012938">
    <property type="entry name" value="Glc/Sorbosone_DH"/>
</dbReference>
<comment type="caution">
    <text evidence="2">The sequence shown here is derived from an EMBL/GenBank/DDBJ whole genome shotgun (WGS) entry which is preliminary data.</text>
</comment>
<reference evidence="2" key="1">
    <citation type="journal article" date="2023" name="Mol. Biol. Evol.">
        <title>Third-Generation Sequencing Reveals the Adaptive Role of the Epigenome in Three Deep-Sea Polychaetes.</title>
        <authorList>
            <person name="Perez M."/>
            <person name="Aroh O."/>
            <person name="Sun Y."/>
            <person name="Lan Y."/>
            <person name="Juniper S.K."/>
            <person name="Young C.R."/>
            <person name="Angers B."/>
            <person name="Qian P.Y."/>
        </authorList>
    </citation>
    <scope>NUCLEOTIDE SEQUENCE</scope>
    <source>
        <strain evidence="2">P08H-3</strain>
    </source>
</reference>
<dbReference type="AlphaFoldDB" id="A0AAD9KFG7"/>
<dbReference type="SUPFAM" id="SSF50952">
    <property type="entry name" value="Soluble quinoprotein glucose dehydrogenase"/>
    <property type="match status" value="1"/>
</dbReference>
<sequence>MWFGLSPKIRGTLLGSVLRLDIDHYTSSHPYSIPSDNPFVNENGSRPEIFAYGIRNIWRCDVDEGDPETGYGRGRIICGDVGQGAYEEIDIIKRGRNYGWNSREGFECYRKDKCGKIGPEEFPIYAYSHSVGKSVTGGHVYRGCLNPNLHGLYVYGDYVNGKLFRLKETVSSGSGGSSWENKELTMCGEDVCFNGLVSQYEKNILSFGEDDDGRWLFCLRHDLSYVTADISGPLSNRHLRLLVNKDVVSVQRDVDGGAIC</sequence>
<name>A0AAD9KFG7_9ANNE</name>
<dbReference type="Gene3D" id="2.120.10.30">
    <property type="entry name" value="TolB, C-terminal domain"/>
    <property type="match status" value="1"/>
</dbReference>
<dbReference type="EMBL" id="JAODUP010000001">
    <property type="protein sequence ID" value="KAK2170689.1"/>
    <property type="molecule type" value="Genomic_DNA"/>
</dbReference>
<dbReference type="InterPro" id="IPR011042">
    <property type="entry name" value="6-blade_b-propeller_TolB-like"/>
</dbReference>
<feature type="domain" description="Glucose/Sorbosone dehydrogenase" evidence="1">
    <location>
        <begin position="14"/>
        <end position="167"/>
    </location>
</feature>
<protein>
    <recommendedName>
        <fullName evidence="1">Glucose/Sorbosone dehydrogenase domain-containing protein</fullName>
    </recommendedName>
</protein>
<keyword evidence="3" id="KW-1185">Reference proteome</keyword>
<proteinExistence type="predicted"/>
<gene>
    <name evidence="2" type="ORF">LSH36_1g16004</name>
</gene>